<sequence>MLLGKKWLLWALFKFFINTQQYLYEITMHIKTIKNRVRKILNKQNKYYAYVHIDRSDKNFTVQIKFCEAAQKSKQTSYNASLNE</sequence>
<organism evidence="1 2">
    <name type="scientific">Solemya elarraichensis gill symbiont</name>
    <dbReference type="NCBI Taxonomy" id="1918949"/>
    <lineage>
        <taxon>Bacteria</taxon>
        <taxon>Pseudomonadati</taxon>
        <taxon>Pseudomonadota</taxon>
        <taxon>Gammaproteobacteria</taxon>
        <taxon>sulfur-oxidizing symbionts</taxon>
    </lineage>
</organism>
<accession>A0A1T2KWH0</accession>
<dbReference type="Proteomes" id="UP000190198">
    <property type="component" value="Unassembled WGS sequence"/>
</dbReference>
<proteinExistence type="predicted"/>
<evidence type="ECO:0000313" key="2">
    <source>
        <dbReference type="Proteomes" id="UP000190198"/>
    </source>
</evidence>
<comment type="caution">
    <text evidence="1">The sequence shown here is derived from an EMBL/GenBank/DDBJ whole genome shotgun (WGS) entry which is preliminary data.</text>
</comment>
<dbReference type="EMBL" id="MPRK01000290">
    <property type="protein sequence ID" value="OOZ37185.1"/>
    <property type="molecule type" value="Genomic_DNA"/>
</dbReference>
<reference evidence="1 2" key="1">
    <citation type="submission" date="2016-11" db="EMBL/GenBank/DDBJ databases">
        <title>Mixed transmission modes and dynamic genome evolution in an obligate animal-bacterial symbiosis.</title>
        <authorList>
            <person name="Russell S.L."/>
            <person name="Corbett-Detig R.B."/>
            <person name="Cavanaugh C.M."/>
        </authorList>
    </citation>
    <scope>NUCLEOTIDE SEQUENCE [LARGE SCALE GENOMIC DNA]</scope>
    <source>
        <strain evidence="1">Sp-SM6</strain>
    </source>
</reference>
<evidence type="ECO:0000313" key="1">
    <source>
        <dbReference type="EMBL" id="OOZ37185.1"/>
    </source>
</evidence>
<keyword evidence="2" id="KW-1185">Reference proteome</keyword>
<gene>
    <name evidence="1" type="ORF">BOW52_10340</name>
</gene>
<protein>
    <submittedName>
        <fullName evidence="1">Uncharacterized protein</fullName>
    </submittedName>
</protein>
<name>A0A1T2KWH0_9GAMM</name>
<dbReference type="AlphaFoldDB" id="A0A1T2KWH0"/>